<comment type="caution">
    <text evidence="2">The sequence shown here is derived from an EMBL/GenBank/DDBJ whole genome shotgun (WGS) entry which is preliminary data.</text>
</comment>
<dbReference type="Proteomes" id="UP000319502">
    <property type="component" value="Unassembled WGS sequence"/>
</dbReference>
<protein>
    <submittedName>
        <fullName evidence="2">Ubiquinone biosynthesis protein</fullName>
    </submittedName>
</protein>
<name>A0A557QFE5_9RHOO</name>
<gene>
    <name evidence="2" type="ORF">FHP91_19385</name>
</gene>
<dbReference type="AlphaFoldDB" id="A0A557QFE5"/>
<reference evidence="2 3" key="1">
    <citation type="submission" date="2019-07" db="EMBL/GenBank/DDBJ databases">
        <title>The pathways for chlorine oxyanion respiration interact through the shared metabolite chlorate.</title>
        <authorList>
            <person name="Barnum T.P."/>
            <person name="Cheng Y."/>
            <person name="Hill K.A."/>
            <person name="Lucas L.N."/>
            <person name="Carlson H.K."/>
            <person name="Coates J.D."/>
        </authorList>
    </citation>
    <scope>NUCLEOTIDE SEQUENCE [LARGE SCALE GENOMIC DNA]</scope>
    <source>
        <strain evidence="2 3">SFB-3</strain>
    </source>
</reference>
<dbReference type="EMBL" id="VMNK01000019">
    <property type="protein sequence ID" value="TVO51626.1"/>
    <property type="molecule type" value="Genomic_DNA"/>
</dbReference>
<accession>A0A557QFE5</accession>
<keyword evidence="1" id="KW-1133">Transmembrane helix</keyword>
<dbReference type="RefSeq" id="WP_144311146.1">
    <property type="nucleotide sequence ID" value="NZ_VMNK01000019.1"/>
</dbReference>
<feature type="transmembrane region" description="Helical" evidence="1">
    <location>
        <begin position="98"/>
        <end position="121"/>
    </location>
</feature>
<sequence length="205" mass="21942">MIEFLDAATRFPTAIFTALLCVVIFYWLLALVGLFDLDAGSLDGGIDDIGVVASYLVAFGLNGVPFSIVVSLIILISWTLSCLAGMWVLPLLPTATLGALAGIGTLIVSFALSLPVTAWLLRPLRGLFVTHSARSNAALVGEHCKVLSQTVDAHFGRAEVHTRGASLNIKVWAEQPNTLHRGATARIVDYDPAGERYQIVEDASH</sequence>
<keyword evidence="1" id="KW-0472">Membrane</keyword>
<evidence type="ECO:0000313" key="3">
    <source>
        <dbReference type="Proteomes" id="UP000319502"/>
    </source>
</evidence>
<feature type="transmembrane region" description="Helical" evidence="1">
    <location>
        <begin position="14"/>
        <end position="37"/>
    </location>
</feature>
<keyword evidence="1" id="KW-0812">Transmembrane</keyword>
<evidence type="ECO:0000256" key="1">
    <source>
        <dbReference type="SAM" id="Phobius"/>
    </source>
</evidence>
<organism evidence="2 3">
    <name type="scientific">Denitromonas halophila</name>
    <dbReference type="NCBI Taxonomy" id="1629404"/>
    <lineage>
        <taxon>Bacteria</taxon>
        <taxon>Pseudomonadati</taxon>
        <taxon>Pseudomonadota</taxon>
        <taxon>Betaproteobacteria</taxon>
        <taxon>Rhodocyclales</taxon>
        <taxon>Zoogloeaceae</taxon>
        <taxon>Denitromonas</taxon>
    </lineage>
</organism>
<proteinExistence type="predicted"/>
<keyword evidence="3" id="KW-1185">Reference proteome</keyword>
<keyword evidence="2" id="KW-0830">Ubiquinone</keyword>
<dbReference type="OrthoDB" id="8781707at2"/>
<evidence type="ECO:0000313" key="2">
    <source>
        <dbReference type="EMBL" id="TVO51626.1"/>
    </source>
</evidence>